<evidence type="ECO:0008006" key="11">
    <source>
        <dbReference type="Google" id="ProtNLM"/>
    </source>
</evidence>
<evidence type="ECO:0000256" key="2">
    <source>
        <dbReference type="ARBA" id="ARBA00022723"/>
    </source>
</evidence>
<keyword evidence="10" id="KW-1185">Reference proteome</keyword>
<evidence type="ECO:0000259" key="7">
    <source>
        <dbReference type="PROSITE" id="PS50006"/>
    </source>
</evidence>
<dbReference type="OrthoDB" id="687730at2759"/>
<keyword evidence="5" id="KW-0862">Zinc</keyword>
<organism evidence="9 10">
    <name type="scientific">Nadsonia fulvescens var. elongata DSM 6958</name>
    <dbReference type="NCBI Taxonomy" id="857566"/>
    <lineage>
        <taxon>Eukaryota</taxon>
        <taxon>Fungi</taxon>
        <taxon>Dikarya</taxon>
        <taxon>Ascomycota</taxon>
        <taxon>Saccharomycotina</taxon>
        <taxon>Dipodascomycetes</taxon>
        <taxon>Dipodascales</taxon>
        <taxon>Dipodascales incertae sedis</taxon>
        <taxon>Nadsonia</taxon>
    </lineage>
</organism>
<keyword evidence="2" id="KW-0479">Metal-binding</keyword>
<dbReference type="SMART" id="SM00240">
    <property type="entry name" value="FHA"/>
    <property type="match status" value="1"/>
</dbReference>
<dbReference type="AlphaFoldDB" id="A0A1E3PID4"/>
<dbReference type="Pfam" id="PF00498">
    <property type="entry name" value="FHA"/>
    <property type="match status" value="1"/>
</dbReference>
<dbReference type="Proteomes" id="UP000095009">
    <property type="component" value="Unassembled WGS sequence"/>
</dbReference>
<accession>A0A1E3PID4</accession>
<dbReference type="Gene3D" id="2.60.200.20">
    <property type="match status" value="1"/>
</dbReference>
<evidence type="ECO:0000256" key="1">
    <source>
        <dbReference type="ARBA" id="ARBA00022679"/>
    </source>
</evidence>
<evidence type="ECO:0000313" key="9">
    <source>
        <dbReference type="EMBL" id="ODQ65173.1"/>
    </source>
</evidence>
<dbReference type="GO" id="GO:0008270">
    <property type="term" value="F:zinc ion binding"/>
    <property type="evidence" value="ECO:0007669"/>
    <property type="project" value="UniProtKB-KW"/>
</dbReference>
<dbReference type="EMBL" id="KV454410">
    <property type="protein sequence ID" value="ODQ65173.1"/>
    <property type="molecule type" value="Genomic_DNA"/>
</dbReference>
<evidence type="ECO:0000256" key="4">
    <source>
        <dbReference type="ARBA" id="ARBA00022786"/>
    </source>
</evidence>
<evidence type="ECO:0000256" key="3">
    <source>
        <dbReference type="ARBA" id="ARBA00022771"/>
    </source>
</evidence>
<dbReference type="GO" id="GO:0005829">
    <property type="term" value="C:cytosol"/>
    <property type="evidence" value="ECO:0007669"/>
    <property type="project" value="TreeGrafter"/>
</dbReference>
<dbReference type="PANTHER" id="PTHR15067">
    <property type="entry name" value="E3 UBIQUITIN-PROTEIN LIGASE RNF8"/>
    <property type="match status" value="1"/>
</dbReference>
<dbReference type="InterPro" id="IPR000253">
    <property type="entry name" value="FHA_dom"/>
</dbReference>
<dbReference type="GO" id="GO:0016567">
    <property type="term" value="P:protein ubiquitination"/>
    <property type="evidence" value="ECO:0007669"/>
    <property type="project" value="TreeGrafter"/>
</dbReference>
<dbReference type="SUPFAM" id="SSF57850">
    <property type="entry name" value="RING/U-box"/>
    <property type="match status" value="1"/>
</dbReference>
<feature type="non-terminal residue" evidence="9">
    <location>
        <position position="241"/>
    </location>
</feature>
<keyword evidence="1" id="KW-0808">Transferase</keyword>
<dbReference type="PROSITE" id="PS50006">
    <property type="entry name" value="FHA_DOMAIN"/>
    <property type="match status" value="1"/>
</dbReference>
<keyword evidence="4" id="KW-0833">Ubl conjugation pathway</keyword>
<feature type="non-terminal residue" evidence="9">
    <location>
        <position position="1"/>
    </location>
</feature>
<gene>
    <name evidence="9" type="ORF">NADFUDRAFT_14066</name>
</gene>
<dbReference type="InterPro" id="IPR008984">
    <property type="entry name" value="SMAD_FHA_dom_sf"/>
</dbReference>
<name>A0A1E3PID4_9ASCO</name>
<feature type="domain" description="RING-type" evidence="8">
    <location>
        <begin position="187"/>
        <end position="231"/>
    </location>
</feature>
<dbReference type="PANTHER" id="PTHR15067:SF7">
    <property type="entry name" value="E3 UBIQUITIN-PROTEIN LIGASE DMA1-RELATED"/>
    <property type="match status" value="1"/>
</dbReference>
<dbReference type="GO" id="GO:0061630">
    <property type="term" value="F:ubiquitin protein ligase activity"/>
    <property type="evidence" value="ECO:0007669"/>
    <property type="project" value="TreeGrafter"/>
</dbReference>
<dbReference type="SUPFAM" id="SSF49879">
    <property type="entry name" value="SMAD/FHA domain"/>
    <property type="match status" value="1"/>
</dbReference>
<protein>
    <recommendedName>
        <fullName evidence="11">SMAD/FHA domain-containing protein</fullName>
    </recommendedName>
</protein>
<feature type="domain" description="FHA" evidence="7">
    <location>
        <begin position="34"/>
        <end position="98"/>
    </location>
</feature>
<dbReference type="GO" id="GO:0032153">
    <property type="term" value="C:cell division site"/>
    <property type="evidence" value="ECO:0007669"/>
    <property type="project" value="TreeGrafter"/>
</dbReference>
<dbReference type="STRING" id="857566.A0A1E3PID4"/>
<evidence type="ECO:0000256" key="5">
    <source>
        <dbReference type="ARBA" id="ARBA00022833"/>
    </source>
</evidence>
<dbReference type="PROSITE" id="PS50089">
    <property type="entry name" value="ZF_RING_2"/>
    <property type="match status" value="1"/>
</dbReference>
<keyword evidence="3 6" id="KW-0863">Zinc-finger</keyword>
<evidence type="ECO:0000313" key="10">
    <source>
        <dbReference type="Proteomes" id="UP000095009"/>
    </source>
</evidence>
<reference evidence="9 10" key="1">
    <citation type="journal article" date="2016" name="Proc. Natl. Acad. Sci. U.S.A.">
        <title>Comparative genomics of biotechnologically important yeasts.</title>
        <authorList>
            <person name="Riley R."/>
            <person name="Haridas S."/>
            <person name="Wolfe K.H."/>
            <person name="Lopes M.R."/>
            <person name="Hittinger C.T."/>
            <person name="Goeker M."/>
            <person name="Salamov A.A."/>
            <person name="Wisecaver J.H."/>
            <person name="Long T.M."/>
            <person name="Calvey C.H."/>
            <person name="Aerts A.L."/>
            <person name="Barry K.W."/>
            <person name="Choi C."/>
            <person name="Clum A."/>
            <person name="Coughlan A.Y."/>
            <person name="Deshpande S."/>
            <person name="Douglass A.P."/>
            <person name="Hanson S.J."/>
            <person name="Klenk H.-P."/>
            <person name="LaButti K.M."/>
            <person name="Lapidus A."/>
            <person name="Lindquist E.A."/>
            <person name="Lipzen A.M."/>
            <person name="Meier-Kolthoff J.P."/>
            <person name="Ohm R.A."/>
            <person name="Otillar R.P."/>
            <person name="Pangilinan J.L."/>
            <person name="Peng Y."/>
            <person name="Rokas A."/>
            <person name="Rosa C.A."/>
            <person name="Scheuner C."/>
            <person name="Sibirny A.A."/>
            <person name="Slot J.C."/>
            <person name="Stielow J.B."/>
            <person name="Sun H."/>
            <person name="Kurtzman C.P."/>
            <person name="Blackwell M."/>
            <person name="Grigoriev I.V."/>
            <person name="Jeffries T.W."/>
        </authorList>
    </citation>
    <scope>NUCLEOTIDE SEQUENCE [LARGE SCALE GENOMIC DNA]</scope>
    <source>
        <strain evidence="9 10">DSM 6958</strain>
    </source>
</reference>
<dbReference type="Pfam" id="PF17123">
    <property type="entry name" value="zf-RING_11"/>
    <property type="match status" value="1"/>
</dbReference>
<proteinExistence type="predicted"/>
<evidence type="ECO:0000256" key="6">
    <source>
        <dbReference type="PROSITE-ProRule" id="PRU00175"/>
    </source>
</evidence>
<dbReference type="Gene3D" id="3.30.40.10">
    <property type="entry name" value="Zinc/RING finger domain, C3HC4 (zinc finger)"/>
    <property type="match status" value="1"/>
</dbReference>
<dbReference type="InterPro" id="IPR001841">
    <property type="entry name" value="Znf_RING"/>
</dbReference>
<dbReference type="GO" id="GO:0006511">
    <property type="term" value="P:ubiquitin-dependent protein catabolic process"/>
    <property type="evidence" value="ECO:0007669"/>
    <property type="project" value="TreeGrafter"/>
</dbReference>
<dbReference type="GO" id="GO:0000151">
    <property type="term" value="C:ubiquitin ligase complex"/>
    <property type="evidence" value="ECO:0007669"/>
    <property type="project" value="TreeGrafter"/>
</dbReference>
<sequence length="241" mass="28128">YYSIKLTPYMDHSSPTFEQYNSCTELKITEDEIIKLGRDSRVTKRKREAEGIEPDPLVVFYKSKVISRTHAHLFIKDGKWFVRDIHSASGTFINHSRVPPSENYDNCFQLKDGDILQLGANYRGPQKPTQKRGYYQAVKLRVELNRIWQEQASEYNKRVFDQFNILNMNGDTRNDEKNMDELNGSKCVICLASISPCQSLFISRCSHVWHYKCIRPLIVQNYPIFECPCCRAQINLEDDVD</sequence>
<dbReference type="InterPro" id="IPR013083">
    <property type="entry name" value="Znf_RING/FYVE/PHD"/>
</dbReference>
<evidence type="ECO:0000259" key="8">
    <source>
        <dbReference type="PROSITE" id="PS50089"/>
    </source>
</evidence>